<organism evidence="1 2">
    <name type="scientific">Mycena metata</name>
    <dbReference type="NCBI Taxonomy" id="1033252"/>
    <lineage>
        <taxon>Eukaryota</taxon>
        <taxon>Fungi</taxon>
        <taxon>Dikarya</taxon>
        <taxon>Basidiomycota</taxon>
        <taxon>Agaricomycotina</taxon>
        <taxon>Agaricomycetes</taxon>
        <taxon>Agaricomycetidae</taxon>
        <taxon>Agaricales</taxon>
        <taxon>Marasmiineae</taxon>
        <taxon>Mycenaceae</taxon>
        <taxon>Mycena</taxon>
    </lineage>
</organism>
<sequence>MSLRRHPSISAIPKSKGSVLPTPELTPEFLRLERSIRALSTAVHIIQEQYNFHAHDNFDMSMKDKDRSKIFSHLATLLTTGSPVGRQTIAVTGGSSHRGFYVNATEIIARKGWAERTKGPGLVKLNPVPPSGKTLKQLAEDRRPSSKITLAEHAGDVFQALRLVNQDFYDPTTRTLECFIVRRCHREIYRRLQSAVELLNPPLHDVLNKWELSSVEDVHEQWLAIPFPLILIDDFSIPHRPAVQWPGHVELLFNLATFGRWKKFFVSLLRVVINTVTGFHPEQTSSATDVVLALHFLRLFLYFGPARAILNVPSLKMRLDNLLPRNKLEYTDQQDKSSINAILRSWSAVVAYDVAVSALTSPHCTVSSILRQFLPKVHVIETFLAAPMKSMNSIPRIMRARVIPALGLSKYYTGVVEALISLHLSVTEFPGAIHCEASMMGIAYAFSQGKYGVGDPGVTRGGTAEFLDAFEGHSNTIGIAEQSCRLCHWLSEELSLPNGYFNLHNSHGRIVPWTPPRFGIPLSVLANLEVELLELLILSTQRWLENKTRWPQETQNRSGLM</sequence>
<name>A0AAD7GWX9_9AGAR</name>
<dbReference type="EMBL" id="JARKIB010000447">
    <property type="protein sequence ID" value="KAJ7707140.1"/>
    <property type="molecule type" value="Genomic_DNA"/>
</dbReference>
<accession>A0AAD7GWX9</accession>
<keyword evidence="2" id="KW-1185">Reference proteome</keyword>
<comment type="caution">
    <text evidence="1">The sequence shown here is derived from an EMBL/GenBank/DDBJ whole genome shotgun (WGS) entry which is preliminary data.</text>
</comment>
<evidence type="ECO:0000313" key="1">
    <source>
        <dbReference type="EMBL" id="KAJ7707140.1"/>
    </source>
</evidence>
<evidence type="ECO:0000313" key="2">
    <source>
        <dbReference type="Proteomes" id="UP001215598"/>
    </source>
</evidence>
<dbReference type="AlphaFoldDB" id="A0AAD7GWX9"/>
<dbReference type="Proteomes" id="UP001215598">
    <property type="component" value="Unassembled WGS sequence"/>
</dbReference>
<gene>
    <name evidence="1" type="ORF">B0H16DRAFT_1901414</name>
</gene>
<proteinExistence type="predicted"/>
<reference evidence="1" key="1">
    <citation type="submission" date="2023-03" db="EMBL/GenBank/DDBJ databases">
        <title>Massive genome expansion in bonnet fungi (Mycena s.s.) driven by repeated elements and novel gene families across ecological guilds.</title>
        <authorList>
            <consortium name="Lawrence Berkeley National Laboratory"/>
            <person name="Harder C.B."/>
            <person name="Miyauchi S."/>
            <person name="Viragh M."/>
            <person name="Kuo A."/>
            <person name="Thoen E."/>
            <person name="Andreopoulos B."/>
            <person name="Lu D."/>
            <person name="Skrede I."/>
            <person name="Drula E."/>
            <person name="Henrissat B."/>
            <person name="Morin E."/>
            <person name="Kohler A."/>
            <person name="Barry K."/>
            <person name="LaButti K."/>
            <person name="Morin E."/>
            <person name="Salamov A."/>
            <person name="Lipzen A."/>
            <person name="Mereny Z."/>
            <person name="Hegedus B."/>
            <person name="Baldrian P."/>
            <person name="Stursova M."/>
            <person name="Weitz H."/>
            <person name="Taylor A."/>
            <person name="Grigoriev I.V."/>
            <person name="Nagy L.G."/>
            <person name="Martin F."/>
            <person name="Kauserud H."/>
        </authorList>
    </citation>
    <scope>NUCLEOTIDE SEQUENCE</scope>
    <source>
        <strain evidence="1">CBHHK182m</strain>
    </source>
</reference>
<protein>
    <submittedName>
        <fullName evidence="1">Uncharacterized protein</fullName>
    </submittedName>
</protein>